<evidence type="ECO:0000313" key="2">
    <source>
        <dbReference type="EMBL" id="MBB5287480.1"/>
    </source>
</evidence>
<dbReference type="EMBL" id="JACHGF010000019">
    <property type="protein sequence ID" value="MBB5287480.1"/>
    <property type="molecule type" value="Genomic_DNA"/>
</dbReference>
<gene>
    <name evidence="2" type="ORF">HNQ92_005644</name>
</gene>
<protein>
    <submittedName>
        <fullName evidence="2">Uncharacterized membrane protein (UPF0136 family)</fullName>
    </submittedName>
</protein>
<feature type="transmembrane region" description="Helical" evidence="1">
    <location>
        <begin position="144"/>
        <end position="162"/>
    </location>
</feature>
<name>A0A840U5Y4_9BACT</name>
<feature type="transmembrane region" description="Helical" evidence="1">
    <location>
        <begin position="42"/>
        <end position="59"/>
    </location>
</feature>
<organism evidence="2 3">
    <name type="scientific">Rhabdobacter roseus</name>
    <dbReference type="NCBI Taxonomy" id="1655419"/>
    <lineage>
        <taxon>Bacteria</taxon>
        <taxon>Pseudomonadati</taxon>
        <taxon>Bacteroidota</taxon>
        <taxon>Cytophagia</taxon>
        <taxon>Cytophagales</taxon>
        <taxon>Cytophagaceae</taxon>
        <taxon>Rhabdobacter</taxon>
    </lineage>
</organism>
<reference evidence="2 3" key="1">
    <citation type="submission" date="2020-08" db="EMBL/GenBank/DDBJ databases">
        <title>Genomic Encyclopedia of Type Strains, Phase IV (KMG-IV): sequencing the most valuable type-strain genomes for metagenomic binning, comparative biology and taxonomic classification.</title>
        <authorList>
            <person name="Goeker M."/>
        </authorList>
    </citation>
    <scope>NUCLEOTIDE SEQUENCE [LARGE SCALE GENOMIC DNA]</scope>
    <source>
        <strain evidence="2 3">DSM 105074</strain>
    </source>
</reference>
<feature type="transmembrane region" description="Helical" evidence="1">
    <location>
        <begin position="114"/>
        <end position="138"/>
    </location>
</feature>
<keyword evidence="1" id="KW-1133">Transmembrane helix</keyword>
<feature type="transmembrane region" description="Helical" evidence="1">
    <location>
        <begin position="71"/>
        <end position="91"/>
    </location>
</feature>
<evidence type="ECO:0000256" key="1">
    <source>
        <dbReference type="SAM" id="Phobius"/>
    </source>
</evidence>
<keyword evidence="3" id="KW-1185">Reference proteome</keyword>
<evidence type="ECO:0000313" key="3">
    <source>
        <dbReference type="Proteomes" id="UP000557307"/>
    </source>
</evidence>
<accession>A0A840U5Y4</accession>
<proteinExistence type="predicted"/>
<keyword evidence="1" id="KW-0812">Transmembrane</keyword>
<sequence>MEFDQLKAAWNAETNPKKGPDQLKKMRAERAHPVLKKIRRQFAIEAFFFSLLLVFYYDFFDGHQKPLYANLALVATLVLLLVHTAAGYLAARKVAADADLLRALTAYHAKLKRLAVLSTAVRVLASLGLLLFFASVISFSPAKYGLLLALLVVVILQAFFQARMWSGRLKKLKATLEDFTNEQGR</sequence>
<dbReference type="Proteomes" id="UP000557307">
    <property type="component" value="Unassembled WGS sequence"/>
</dbReference>
<dbReference type="RefSeq" id="WP_184179722.1">
    <property type="nucleotide sequence ID" value="NZ_JACHGF010000019.1"/>
</dbReference>
<comment type="caution">
    <text evidence="2">The sequence shown here is derived from an EMBL/GenBank/DDBJ whole genome shotgun (WGS) entry which is preliminary data.</text>
</comment>
<keyword evidence="1" id="KW-0472">Membrane</keyword>
<dbReference type="AlphaFoldDB" id="A0A840U5Y4"/>